<dbReference type="InterPro" id="IPR011706">
    <property type="entry name" value="Cu-oxidase_C"/>
</dbReference>
<evidence type="ECO:0000256" key="1">
    <source>
        <dbReference type="ARBA" id="ARBA00010609"/>
    </source>
</evidence>
<comment type="similarity">
    <text evidence="1">Belongs to the multicopper oxidase family.</text>
</comment>
<comment type="caution">
    <text evidence="7">The sequence shown here is derived from an EMBL/GenBank/DDBJ whole genome shotgun (WGS) entry which is preliminary data.</text>
</comment>
<evidence type="ECO:0000259" key="6">
    <source>
        <dbReference type="Pfam" id="PF07732"/>
    </source>
</evidence>
<dbReference type="GO" id="GO:0005507">
    <property type="term" value="F:copper ion binding"/>
    <property type="evidence" value="ECO:0007669"/>
    <property type="project" value="InterPro"/>
</dbReference>
<evidence type="ECO:0000256" key="3">
    <source>
        <dbReference type="SAM" id="SignalP"/>
    </source>
</evidence>
<dbReference type="Pfam" id="PF00394">
    <property type="entry name" value="Cu-oxidase"/>
    <property type="match status" value="1"/>
</dbReference>
<dbReference type="PANTHER" id="PTHR11709:SF361">
    <property type="entry name" value="IRON TRANSPORT MULTICOPPER OXIDASE FET3"/>
    <property type="match status" value="1"/>
</dbReference>
<feature type="signal peptide" evidence="3">
    <location>
        <begin position="1"/>
        <end position="18"/>
    </location>
</feature>
<keyword evidence="3" id="KW-0732">Signal</keyword>
<dbReference type="Gene3D" id="2.60.40.420">
    <property type="entry name" value="Cupredoxins - blue copper proteins"/>
    <property type="match status" value="3"/>
</dbReference>
<dbReference type="Proteomes" id="UP001151518">
    <property type="component" value="Unassembled WGS sequence"/>
</dbReference>
<dbReference type="OrthoDB" id="2121828at2759"/>
<reference evidence="7" key="1">
    <citation type="submission" date="2022-07" db="EMBL/GenBank/DDBJ databases">
        <title>Phylogenomic reconstructions and comparative analyses of Kickxellomycotina fungi.</title>
        <authorList>
            <person name="Reynolds N.K."/>
            <person name="Stajich J.E."/>
            <person name="Barry K."/>
            <person name="Grigoriev I.V."/>
            <person name="Crous P."/>
            <person name="Smith M.E."/>
        </authorList>
    </citation>
    <scope>NUCLEOTIDE SEQUENCE</scope>
    <source>
        <strain evidence="7">NRRL 3115</strain>
    </source>
</reference>
<evidence type="ECO:0000259" key="5">
    <source>
        <dbReference type="Pfam" id="PF07731"/>
    </source>
</evidence>
<feature type="domain" description="Plastocyanin-like" evidence="6">
    <location>
        <begin position="27"/>
        <end position="141"/>
    </location>
</feature>
<keyword evidence="2" id="KW-0186">Copper</keyword>
<dbReference type="InterPro" id="IPR045087">
    <property type="entry name" value="Cu-oxidase_fam"/>
</dbReference>
<evidence type="ECO:0000256" key="2">
    <source>
        <dbReference type="ARBA" id="ARBA00023008"/>
    </source>
</evidence>
<feature type="domain" description="Plastocyanin-like" evidence="4">
    <location>
        <begin position="149"/>
        <end position="276"/>
    </location>
</feature>
<evidence type="ECO:0000313" key="7">
    <source>
        <dbReference type="EMBL" id="KAJ2671476.1"/>
    </source>
</evidence>
<dbReference type="InterPro" id="IPR008972">
    <property type="entry name" value="Cupredoxin"/>
</dbReference>
<dbReference type="PANTHER" id="PTHR11709">
    <property type="entry name" value="MULTI-COPPER OXIDASE"/>
    <property type="match status" value="1"/>
</dbReference>
<dbReference type="Pfam" id="PF07732">
    <property type="entry name" value="Cu-oxidase_3"/>
    <property type="match status" value="1"/>
</dbReference>
<dbReference type="Pfam" id="PF07731">
    <property type="entry name" value="Cu-oxidase_2"/>
    <property type="match status" value="1"/>
</dbReference>
<evidence type="ECO:0000313" key="8">
    <source>
        <dbReference type="Proteomes" id="UP001151518"/>
    </source>
</evidence>
<name>A0A9W8G4F4_9FUNG</name>
<dbReference type="InterPro" id="IPR011707">
    <property type="entry name" value="Cu-oxidase-like_N"/>
</dbReference>
<evidence type="ECO:0000259" key="4">
    <source>
        <dbReference type="Pfam" id="PF00394"/>
    </source>
</evidence>
<feature type="chain" id="PRO_5040748543" evidence="3">
    <location>
        <begin position="19"/>
        <end position="540"/>
    </location>
</feature>
<dbReference type="GO" id="GO:0016491">
    <property type="term" value="F:oxidoreductase activity"/>
    <property type="evidence" value="ECO:0007669"/>
    <property type="project" value="InterPro"/>
</dbReference>
<dbReference type="InterPro" id="IPR001117">
    <property type="entry name" value="Cu-oxidase_2nd"/>
</dbReference>
<dbReference type="AlphaFoldDB" id="A0A9W8G4F4"/>
<dbReference type="EMBL" id="JANBTW010000102">
    <property type="protein sequence ID" value="KAJ2671476.1"/>
    <property type="molecule type" value="Genomic_DNA"/>
</dbReference>
<gene>
    <name evidence="7" type="primary">FET3_9</name>
    <name evidence="7" type="ORF">GGI25_005490</name>
</gene>
<dbReference type="SUPFAM" id="SSF49503">
    <property type="entry name" value="Cupredoxins"/>
    <property type="match status" value="3"/>
</dbReference>
<sequence>MITYTHAILFLLLNICLAARIELDWDVGYMMVNRDGFGTRRAIGINGKLPIPAVYITQGDTLAINVHNSLDVPTTIHIHGIFQNKTAYNDGPGMVTQCPIPSGANYTYEVTPEQQGTYWIHGHYLHQNTDGFRLPFVIKDATPIADYDEEYLISLEDWYLTEFADRMHEVLDPKVPFPPPPSFPTGLINGYNGNDTQVIKFTPGKRYRIRVVNMSTTEWFKFVMPGHRMQIIEVEGIRSVPQYVDGLDMGPGQRYSFIVTAHKTDQYNYIYNATLYANFVPAIMGLNPRFYTGLIEYRSGAPLYTQTASSDHDIEWADDIKLSSFDNEPLLGPVSRKILLTVTSRQYADGITRGVLGTLPYNATGVPPLFTALTMGRLAMSPLVYGPQAQVYVLDHMDVIEIELHNPTLIDHPFHLHGHVFQVVEYGPSELSQLPPKFPVRRAVGPPIKRDTLVVRVGEYIKVRFRADSPGVWLFHCHMDVHFMLGTAITFVEAPLLLQKQTTVPESLIQMCLSQGIKVSGNAAGNEGYDLTGLPLAPVP</sequence>
<feature type="domain" description="Plastocyanin-like" evidence="5">
    <location>
        <begin position="368"/>
        <end position="495"/>
    </location>
</feature>
<protein>
    <submittedName>
        <fullName evidence="7">Ferroxidase fet3</fullName>
    </submittedName>
</protein>
<organism evidence="7 8">
    <name type="scientific">Coemansia spiralis</name>
    <dbReference type="NCBI Taxonomy" id="417178"/>
    <lineage>
        <taxon>Eukaryota</taxon>
        <taxon>Fungi</taxon>
        <taxon>Fungi incertae sedis</taxon>
        <taxon>Zoopagomycota</taxon>
        <taxon>Kickxellomycotina</taxon>
        <taxon>Kickxellomycetes</taxon>
        <taxon>Kickxellales</taxon>
        <taxon>Kickxellaceae</taxon>
        <taxon>Coemansia</taxon>
    </lineage>
</organism>
<accession>A0A9W8G4F4</accession>
<proteinExistence type="inferred from homology"/>